<dbReference type="InterPro" id="IPR001638">
    <property type="entry name" value="Solute-binding_3/MltF_N"/>
</dbReference>
<feature type="transmembrane region" description="Helical" evidence="5">
    <location>
        <begin position="543"/>
        <end position="562"/>
    </location>
</feature>
<dbReference type="RefSeq" id="WP_168002984.1">
    <property type="nucleotide sequence ID" value="NZ_JAATEO010000026.1"/>
</dbReference>
<evidence type="ECO:0000256" key="5">
    <source>
        <dbReference type="SAM" id="Phobius"/>
    </source>
</evidence>
<dbReference type="EMBL" id="JAATEO010000026">
    <property type="protein sequence ID" value="NJP34636.1"/>
    <property type="molecule type" value="Genomic_DNA"/>
</dbReference>
<sequence length="719" mass="76041">MRVPARPRLGGARPSMPSRGILVFVALVLAAVSTITFAVDEPKSATVSDYLSRSSVAGRQELRIGVLVDQPLGAARDLYGASNGFDVDLALALARSLGMTVRFRAVDPTDRLSALVNGHVDLVFAGLLRTPEREELVQLAGPYLEGGLVVATRTTWPPPAKKQSLCVVTGSIAEHAVVRTGSVPFRHSTTRDCLAEVLAGRLDAVAGEDILLRGHVRAAGGRLKLFPLTAEQQVQPYFIGVVPGDPFLRTVVNSFLHASYVRGVEGAWQQAADRHLAKGGFTGRQPRPEGIMLRGAGDGPRESSPPVGMPPGVTTDTSRSARRSRTSAYRRRRRVARRSVQLKAGPGPATSVPADPPAPPGGPTAAQLTRSSPLSPGAWSLLFGVPVAVSALYLWIQSGGDRQFTLMLAQSVNPINFLATVSLSVVWIFPAVPALLVTVGAVVLSSAVDRADRQRLCAAYAVARWTARTPGWMIWASMVAAAASTPLVFAPAWALALRVARQPAVTERPVATARWPRWLALWALGMITGALALRALARGEPALALTISWPVLLLLAGVDTPLRPTHVPAFLRTSAALAAVLALGVVYAVVTTPILPSTALQVAPPAPPSSTPGPSRTGTAADPDVAAVDPPLRHLRGYVVSVDDEYTTVLSDAGGVEAVRNDEVRSRISCPSLTDLPGDSTTVFGLPLRESLLKALARQQRPSTLEDPRCIIHVGAPLR</sequence>
<dbReference type="Proteomes" id="UP000783871">
    <property type="component" value="Unassembled WGS sequence"/>
</dbReference>
<feature type="transmembrane region" description="Helical" evidence="5">
    <location>
        <begin position="377"/>
        <end position="396"/>
    </location>
</feature>
<feature type="region of interest" description="Disordered" evidence="4">
    <location>
        <begin position="278"/>
        <end position="371"/>
    </location>
</feature>
<evidence type="ECO:0000313" key="8">
    <source>
        <dbReference type="Proteomes" id="UP000783871"/>
    </source>
</evidence>
<evidence type="ECO:0000259" key="6">
    <source>
        <dbReference type="SMART" id="SM00062"/>
    </source>
</evidence>
<feature type="transmembrane region" description="Helical" evidence="5">
    <location>
        <begin position="518"/>
        <end position="537"/>
    </location>
</feature>
<organism evidence="7 8">
    <name type="scientific">Micromonospora thermarum</name>
    <dbReference type="NCBI Taxonomy" id="2720024"/>
    <lineage>
        <taxon>Bacteria</taxon>
        <taxon>Bacillati</taxon>
        <taxon>Actinomycetota</taxon>
        <taxon>Actinomycetes</taxon>
        <taxon>Micromonosporales</taxon>
        <taxon>Micromonosporaceae</taxon>
        <taxon>Micromonospora</taxon>
    </lineage>
</organism>
<evidence type="ECO:0000256" key="3">
    <source>
        <dbReference type="ARBA" id="ARBA00022729"/>
    </source>
</evidence>
<feature type="transmembrane region" description="Helical" evidence="5">
    <location>
        <begin position="417"/>
        <end position="444"/>
    </location>
</feature>
<dbReference type="Pfam" id="PF00497">
    <property type="entry name" value="SBP_bac_3"/>
    <property type="match status" value="1"/>
</dbReference>
<evidence type="ECO:0000313" key="7">
    <source>
        <dbReference type="EMBL" id="NJP34636.1"/>
    </source>
</evidence>
<name>A0ABX0ZEA1_9ACTN</name>
<keyword evidence="8" id="KW-1185">Reference proteome</keyword>
<protein>
    <submittedName>
        <fullName evidence="7">Transporter substrate-binding domain-containing protein</fullName>
    </submittedName>
</protein>
<gene>
    <name evidence="7" type="ORF">HCJ94_22290</name>
</gene>
<dbReference type="PANTHER" id="PTHR30085">
    <property type="entry name" value="AMINO ACID ABC TRANSPORTER PERMEASE"/>
    <property type="match status" value="1"/>
</dbReference>
<feature type="compositionally biased region" description="Low complexity" evidence="4">
    <location>
        <begin position="612"/>
        <end position="626"/>
    </location>
</feature>
<keyword evidence="5" id="KW-0472">Membrane</keyword>
<dbReference type="SMART" id="SM00062">
    <property type="entry name" value="PBPb"/>
    <property type="match status" value="1"/>
</dbReference>
<evidence type="ECO:0000256" key="1">
    <source>
        <dbReference type="ARBA" id="ARBA00010333"/>
    </source>
</evidence>
<evidence type="ECO:0000256" key="2">
    <source>
        <dbReference type="ARBA" id="ARBA00022448"/>
    </source>
</evidence>
<dbReference type="InterPro" id="IPR051455">
    <property type="entry name" value="Bact_solute-bind_prot3"/>
</dbReference>
<accession>A0ABX0ZEA1</accession>
<evidence type="ECO:0000256" key="4">
    <source>
        <dbReference type="SAM" id="MobiDB-lite"/>
    </source>
</evidence>
<dbReference type="PANTHER" id="PTHR30085:SF6">
    <property type="entry name" value="ABC TRANSPORTER GLUTAMINE-BINDING PROTEIN GLNH"/>
    <property type="match status" value="1"/>
</dbReference>
<feature type="domain" description="Solute-binding protein family 3/N-terminal" evidence="6">
    <location>
        <begin position="61"/>
        <end position="272"/>
    </location>
</feature>
<keyword evidence="3" id="KW-0732">Signal</keyword>
<feature type="transmembrane region" description="Helical" evidence="5">
    <location>
        <begin position="472"/>
        <end position="497"/>
    </location>
</feature>
<keyword evidence="5" id="KW-1133">Transmembrane helix</keyword>
<reference evidence="7 8" key="1">
    <citation type="submission" date="2020-03" db="EMBL/GenBank/DDBJ databases">
        <title>WGS of actinomycetes isolated from Thailand.</title>
        <authorList>
            <person name="Thawai C."/>
        </authorList>
    </citation>
    <scope>NUCLEOTIDE SEQUENCE [LARGE SCALE GENOMIC DNA]</scope>
    <source>
        <strain evidence="7 8">HSS6-12</strain>
    </source>
</reference>
<comment type="similarity">
    <text evidence="1">Belongs to the bacterial solute-binding protein 3 family.</text>
</comment>
<dbReference type="SUPFAM" id="SSF53850">
    <property type="entry name" value="Periplasmic binding protein-like II"/>
    <property type="match status" value="1"/>
</dbReference>
<proteinExistence type="inferred from homology"/>
<keyword evidence="5" id="KW-0812">Transmembrane</keyword>
<keyword evidence="2" id="KW-0813">Transport</keyword>
<feature type="region of interest" description="Disordered" evidence="4">
    <location>
        <begin position="600"/>
        <end position="626"/>
    </location>
</feature>
<dbReference type="Gene3D" id="3.40.190.10">
    <property type="entry name" value="Periplasmic binding protein-like II"/>
    <property type="match status" value="2"/>
</dbReference>
<comment type="caution">
    <text evidence="7">The sequence shown here is derived from an EMBL/GenBank/DDBJ whole genome shotgun (WGS) entry which is preliminary data.</text>
</comment>
<feature type="transmembrane region" description="Helical" evidence="5">
    <location>
        <begin position="569"/>
        <end position="590"/>
    </location>
</feature>
<feature type="compositionally biased region" description="Basic residues" evidence="4">
    <location>
        <begin position="320"/>
        <end position="337"/>
    </location>
</feature>